<evidence type="ECO:0000259" key="1">
    <source>
        <dbReference type="PROSITE" id="PS50181"/>
    </source>
</evidence>
<dbReference type="RefSeq" id="XP_002110746.1">
    <property type="nucleotide sequence ID" value="XM_002110710.1"/>
</dbReference>
<sequence length="449" mass="51317">MSKIACIDQPTGWHGLPNELKTHIASYLNSSDMSHLSLVDWQCRDLINSPLLWLGKTIVLKKRISSQDPFWSTMKIRKITQFELEDKACDLTILKAIAALDMPITVIKFEMIDDDMLRCMIQFTSITHLQLSNCSYFDHQVLLDTLIHLNYLTTLALDAYNSLTDKTLYQLCSNCPSLSTLRLRYYHSPVPINRRKFTGIGIRKALATLTRLEEIDFSFSILEDSQYVSDNRAWKSTFYLIFSPMRLKLHLHDKVGEVVENPSIVMKLKRIVLAYARIELTSFLMQHHQNSNLSCLDLSGHSLPDRFAQKLVKAIPTLRELNLSNTDCDNSMLAKLGKLPLIKLNIEKCYKINGYGLYEMALLNGRSIQHLDISFCDIATERLTAVSELFPNLISIYLRGCKQVDDDSFLAIGSGKFLNFIDITGCKKITSSTVQELRLVKRNKILVKH</sequence>
<dbReference type="HOGENOM" id="CLU_610214_0_0_1"/>
<dbReference type="SUPFAM" id="SSF81383">
    <property type="entry name" value="F-box domain"/>
    <property type="match status" value="1"/>
</dbReference>
<reference evidence="2 3" key="1">
    <citation type="journal article" date="2008" name="Nature">
        <title>The Trichoplax genome and the nature of placozoans.</title>
        <authorList>
            <person name="Srivastava M."/>
            <person name="Begovic E."/>
            <person name="Chapman J."/>
            <person name="Putnam N.H."/>
            <person name="Hellsten U."/>
            <person name="Kawashima T."/>
            <person name="Kuo A."/>
            <person name="Mitros T."/>
            <person name="Salamov A."/>
            <person name="Carpenter M.L."/>
            <person name="Signorovitch A.Y."/>
            <person name="Moreno M.A."/>
            <person name="Kamm K."/>
            <person name="Grimwood J."/>
            <person name="Schmutz J."/>
            <person name="Shapiro H."/>
            <person name="Grigoriev I.V."/>
            <person name="Buss L.W."/>
            <person name="Schierwater B."/>
            <person name="Dellaporta S.L."/>
            <person name="Rokhsar D.S."/>
        </authorList>
    </citation>
    <scope>NUCLEOTIDE SEQUENCE [LARGE SCALE GENOMIC DNA]</scope>
    <source>
        <strain evidence="2 3">Grell-BS-1999</strain>
    </source>
</reference>
<dbReference type="KEGG" id="tad:TRIADDRAFT_55091"/>
<dbReference type="Proteomes" id="UP000009022">
    <property type="component" value="Unassembled WGS sequence"/>
</dbReference>
<dbReference type="STRING" id="10228.B3RQR8"/>
<dbReference type="EMBL" id="DS985243">
    <property type="protein sequence ID" value="EDV26750.1"/>
    <property type="molecule type" value="Genomic_DNA"/>
</dbReference>
<dbReference type="PROSITE" id="PS50181">
    <property type="entry name" value="FBOX"/>
    <property type="match status" value="1"/>
</dbReference>
<dbReference type="InterPro" id="IPR001810">
    <property type="entry name" value="F-box_dom"/>
</dbReference>
<dbReference type="GeneID" id="6752496"/>
<dbReference type="CTD" id="6752496"/>
<dbReference type="InParanoid" id="B3RQR8"/>
<dbReference type="InterPro" id="IPR032675">
    <property type="entry name" value="LRR_dom_sf"/>
</dbReference>
<dbReference type="SUPFAM" id="SSF52047">
    <property type="entry name" value="RNI-like"/>
    <property type="match status" value="1"/>
</dbReference>
<dbReference type="OrthoDB" id="9031206at2759"/>
<dbReference type="PhylomeDB" id="B3RQR8"/>
<keyword evidence="3" id="KW-1185">Reference proteome</keyword>
<dbReference type="Gene3D" id="3.80.10.10">
    <property type="entry name" value="Ribonuclease Inhibitor"/>
    <property type="match status" value="2"/>
</dbReference>
<name>B3RQR8_TRIAD</name>
<proteinExistence type="predicted"/>
<protein>
    <recommendedName>
        <fullName evidence="1">F-box domain-containing protein</fullName>
    </recommendedName>
</protein>
<accession>B3RQR8</accession>
<dbReference type="FunFam" id="3.80.10.10:FF:002292">
    <property type="entry name" value="Uncharacterized protein"/>
    <property type="match status" value="1"/>
</dbReference>
<organism evidence="2 3">
    <name type="scientific">Trichoplax adhaerens</name>
    <name type="common">Trichoplax reptans</name>
    <dbReference type="NCBI Taxonomy" id="10228"/>
    <lineage>
        <taxon>Eukaryota</taxon>
        <taxon>Metazoa</taxon>
        <taxon>Placozoa</taxon>
        <taxon>Uniplacotomia</taxon>
        <taxon>Trichoplacea</taxon>
        <taxon>Trichoplacidae</taxon>
        <taxon>Trichoplax</taxon>
    </lineage>
</organism>
<evidence type="ECO:0000313" key="2">
    <source>
        <dbReference type="EMBL" id="EDV26750.1"/>
    </source>
</evidence>
<evidence type="ECO:0000313" key="3">
    <source>
        <dbReference type="Proteomes" id="UP000009022"/>
    </source>
</evidence>
<gene>
    <name evidence="2" type="ORF">TRIADDRAFT_55091</name>
</gene>
<dbReference type="PANTHER" id="PTHR13318">
    <property type="entry name" value="PARTNER OF PAIRED, ISOFORM B-RELATED"/>
    <property type="match status" value="1"/>
</dbReference>
<dbReference type="InterPro" id="IPR036047">
    <property type="entry name" value="F-box-like_dom_sf"/>
</dbReference>
<dbReference type="AlphaFoldDB" id="B3RQR8"/>
<feature type="domain" description="F-box" evidence="1">
    <location>
        <begin position="10"/>
        <end position="56"/>
    </location>
</feature>